<dbReference type="OrthoDB" id="2254641at2759"/>
<keyword evidence="2" id="KW-0496">Mitochondrion</keyword>
<dbReference type="Proteomes" id="UP000290189">
    <property type="component" value="Unassembled WGS sequence"/>
</dbReference>
<evidence type="ECO:0000313" key="3">
    <source>
        <dbReference type="Proteomes" id="UP000039324"/>
    </source>
</evidence>
<keyword evidence="3" id="KW-1185">Reference proteome</keyword>
<dbReference type="OMA" id="SPFRVFY"/>
<dbReference type="EMBL" id="CDSF01000155">
    <property type="protein sequence ID" value="CEP03725.1"/>
    <property type="molecule type" value="Genomic_DNA"/>
</dbReference>
<organism evidence="1 3">
    <name type="scientific">Plasmodiophora brassicae</name>
    <name type="common">Clubroot disease agent</name>
    <dbReference type="NCBI Taxonomy" id="37360"/>
    <lineage>
        <taxon>Eukaryota</taxon>
        <taxon>Sar</taxon>
        <taxon>Rhizaria</taxon>
        <taxon>Endomyxa</taxon>
        <taxon>Phytomyxea</taxon>
        <taxon>Plasmodiophorida</taxon>
        <taxon>Plasmodiophoridae</taxon>
        <taxon>Plasmodiophora</taxon>
    </lineage>
</organism>
<proteinExistence type="predicted"/>
<reference evidence="1 3" key="1">
    <citation type="submission" date="2015-02" db="EMBL/GenBank/DDBJ databases">
        <authorList>
            <person name="Chooi Y.-H."/>
        </authorList>
    </citation>
    <scope>NUCLEOTIDE SEQUENCE [LARGE SCALE GENOMIC DNA]</scope>
    <source>
        <strain evidence="1">E3</strain>
    </source>
</reference>
<evidence type="ECO:0000313" key="4">
    <source>
        <dbReference type="Proteomes" id="UP000290189"/>
    </source>
</evidence>
<protein>
    <submittedName>
        <fullName evidence="1">Uncharacterized protein</fullName>
    </submittedName>
</protein>
<dbReference type="AlphaFoldDB" id="A0A0G4J840"/>
<sequence>MTSDHREEPDSGTNDVLAALTKTVSSLQASMNATCSQLATSMTASLQMMAGMNSFMEHYVQKSLRVQSRIEPSPATIFITMSNCSAVPMADVSVSLALNDVHGGDSVSFTLEGDEGFEMNGLSWCIHKVQLTPGETRQFSLRPRGMPLAQYNGDIRITMPSPGTGRDLLVVHSFGLHVVHQCSTSWSLDWMPDTAAACDGQVKASLLRSFFRVPDTIGVAPASSFALGAADSKLTLLVTDLCEDGAAVRVACFGRLDGVDAETIIDEFHRLAL</sequence>
<gene>
    <name evidence="1" type="ORF">PBRA_003332</name>
    <name evidence="2" type="ORF">PLBR_LOCUS6900</name>
</gene>
<dbReference type="Proteomes" id="UP000039324">
    <property type="component" value="Unassembled WGS sequence"/>
</dbReference>
<geneLocation type="mitochondrion" evidence="2"/>
<reference evidence="2 4" key="2">
    <citation type="submission" date="2018-03" db="EMBL/GenBank/DDBJ databases">
        <authorList>
            <person name="Fogelqvist J."/>
        </authorList>
    </citation>
    <scope>NUCLEOTIDE SEQUENCE [LARGE SCALE GENOMIC DNA]</scope>
</reference>
<name>A0A0G4J840_PLABS</name>
<dbReference type="EMBL" id="OVEO01000012">
    <property type="protein sequence ID" value="SPQ99685.1"/>
    <property type="molecule type" value="Genomic_DNA"/>
</dbReference>
<evidence type="ECO:0000313" key="1">
    <source>
        <dbReference type="EMBL" id="CEP03725.1"/>
    </source>
</evidence>
<accession>A0A0G4J840</accession>
<evidence type="ECO:0000313" key="2">
    <source>
        <dbReference type="EMBL" id="SPQ99685.1"/>
    </source>
</evidence>